<dbReference type="SUPFAM" id="SSF51126">
    <property type="entry name" value="Pectin lyase-like"/>
    <property type="match status" value="2"/>
</dbReference>
<dbReference type="InterPro" id="IPR006626">
    <property type="entry name" value="PbH1"/>
</dbReference>
<dbReference type="SMART" id="SM00710">
    <property type="entry name" value="PbH1"/>
    <property type="match status" value="10"/>
</dbReference>
<sequence length="603" mass="66977">MNKILSPLLFAIIILLQNCSTQETIEEAETIEKTIEKTQSFKTIANVTYKVVSFNPNTNICTQISDLPNNSYLELSFGQTNIISCDILIENKSNIIINGKNSYLKYEDSTREGLKIKVVNSQNIIIENFNIDNNNTKPHYTLDPTNTSVSGRIEVIESNSIEFNSVNMNKQQRFGAVHGTVAQILFKETTNSSITNCKMDYADGELIYLLASKNCLIDNNFLNEGASGIATAGFEESGVSKIGYDNKIINNTVVNSATAFITINDRNALVEGNYIYNDDSSKLHGPGIRFGHKKEYLHASNAICRNNIIKNLKYPSPQPKDPNSTSTDTLYYSPVGIKVDYTQSSESNQTYTDLIIEGNIITNSQGGIKVSNQSGQYMLIKDNKISSTKLFSIDLLSPADSIHQTKPQYALISNNTLASESGVIKIFNTNATLINNNILSNSTSIHNKAISIQNVYNTGDFPNEIKIKNNILELNKDNGIYYDGDSLKNALIMDNLINNGNIGVFLGGHENLIKGNIIKGCNSRSIYIRFRSVNTTISNNDIYNDFENSVYLHSTIGTSIINNKFNFTGKDAYAWAVWKNSPTTNISCTIENNILNNFHHESN</sequence>
<dbReference type="AlphaFoldDB" id="A0A1E5TBU0"/>
<dbReference type="InterPro" id="IPR012334">
    <property type="entry name" value="Pectin_lyas_fold"/>
</dbReference>
<dbReference type="InterPro" id="IPR039448">
    <property type="entry name" value="Beta_helix"/>
</dbReference>
<name>A0A1E5TBU0_9FLAO</name>
<feature type="domain" description="Right handed beta helix" evidence="1">
    <location>
        <begin position="354"/>
        <end position="505"/>
    </location>
</feature>
<evidence type="ECO:0000313" key="3">
    <source>
        <dbReference type="Proteomes" id="UP000095713"/>
    </source>
</evidence>
<gene>
    <name evidence="2" type="ORF">A8C32_00690</name>
</gene>
<accession>A0A1E5TBU0</accession>
<reference evidence="2 3" key="1">
    <citation type="submission" date="2016-05" db="EMBL/GenBank/DDBJ databases">
        <title>Draft Genome Sequence of Algibacter sp. Strain SK-16 Isolated from the Surface Water of Aburatsubo Inlet.</title>
        <authorList>
            <person name="Wong S.-K."/>
            <person name="Yoshizawa S."/>
            <person name="Nakajima Y."/>
            <person name="Ogura Y."/>
            <person name="Tetsuya H."/>
            <person name="Hamasaki K."/>
        </authorList>
    </citation>
    <scope>NUCLEOTIDE SEQUENCE [LARGE SCALE GENOMIC DNA]</scope>
    <source>
        <strain evidence="2 3">SK-16</strain>
    </source>
</reference>
<dbReference type="RefSeq" id="WP_069829508.1">
    <property type="nucleotide sequence ID" value="NZ_MDJD01000028.1"/>
</dbReference>
<organism evidence="2 3">
    <name type="scientific">Flavivirga aquatica</name>
    <dbReference type="NCBI Taxonomy" id="1849968"/>
    <lineage>
        <taxon>Bacteria</taxon>
        <taxon>Pseudomonadati</taxon>
        <taxon>Bacteroidota</taxon>
        <taxon>Flavobacteriia</taxon>
        <taxon>Flavobacteriales</taxon>
        <taxon>Flavobacteriaceae</taxon>
        <taxon>Flavivirga</taxon>
    </lineage>
</organism>
<dbReference type="Gene3D" id="2.160.20.10">
    <property type="entry name" value="Single-stranded right-handed beta-helix, Pectin lyase-like"/>
    <property type="match status" value="2"/>
</dbReference>
<evidence type="ECO:0000313" key="2">
    <source>
        <dbReference type="EMBL" id="OEK08826.1"/>
    </source>
</evidence>
<comment type="caution">
    <text evidence="2">The sequence shown here is derived from an EMBL/GenBank/DDBJ whole genome shotgun (WGS) entry which is preliminary data.</text>
</comment>
<dbReference type="InterPro" id="IPR011050">
    <property type="entry name" value="Pectin_lyase_fold/virulence"/>
</dbReference>
<protein>
    <recommendedName>
        <fullName evidence="1">Right handed beta helix domain-containing protein</fullName>
    </recommendedName>
</protein>
<dbReference type="EMBL" id="MDJD01000028">
    <property type="protein sequence ID" value="OEK08826.1"/>
    <property type="molecule type" value="Genomic_DNA"/>
</dbReference>
<proteinExistence type="predicted"/>
<dbReference type="STRING" id="1849968.A8C32_00690"/>
<dbReference type="Pfam" id="PF13229">
    <property type="entry name" value="Beta_helix"/>
    <property type="match status" value="1"/>
</dbReference>
<dbReference type="Proteomes" id="UP000095713">
    <property type="component" value="Unassembled WGS sequence"/>
</dbReference>
<keyword evidence="3" id="KW-1185">Reference proteome</keyword>
<evidence type="ECO:0000259" key="1">
    <source>
        <dbReference type="Pfam" id="PF13229"/>
    </source>
</evidence>